<proteinExistence type="predicted"/>
<dbReference type="InterPro" id="IPR046030">
    <property type="entry name" value="DUF5988"/>
</dbReference>
<organism evidence="1 2">
    <name type="scientific">Nocardia arthritidis</name>
    <dbReference type="NCBI Taxonomy" id="228602"/>
    <lineage>
        <taxon>Bacteria</taxon>
        <taxon>Bacillati</taxon>
        <taxon>Actinomycetota</taxon>
        <taxon>Actinomycetes</taxon>
        <taxon>Mycobacteriales</taxon>
        <taxon>Nocardiaceae</taxon>
        <taxon>Nocardia</taxon>
    </lineage>
</organism>
<evidence type="ECO:0000313" key="2">
    <source>
        <dbReference type="Proteomes" id="UP000503540"/>
    </source>
</evidence>
<dbReference type="AlphaFoldDB" id="A0A6G9YKE2"/>
<protein>
    <submittedName>
        <fullName evidence="1">Uncharacterized protein</fullName>
    </submittedName>
</protein>
<dbReference type="KEGG" id="nah:F5544_28430"/>
<accession>A0A6G9YKE2</accession>
<dbReference type="RefSeq" id="WP_167476066.1">
    <property type="nucleotide sequence ID" value="NZ_CP046172.1"/>
</dbReference>
<evidence type="ECO:0000313" key="1">
    <source>
        <dbReference type="EMBL" id="QIS13537.1"/>
    </source>
</evidence>
<name>A0A6G9YKE2_9NOCA</name>
<sequence>MSNAARAVLEGGPADLPTRVVTVTPPGTEIKVQYKGGYEHFEATPRLQDTAEGPLRVYAWTYRTAIAE</sequence>
<dbReference type="Proteomes" id="UP000503540">
    <property type="component" value="Chromosome"/>
</dbReference>
<reference evidence="1 2" key="1">
    <citation type="journal article" date="2019" name="ACS Chem. Biol.">
        <title>Identification and Mobilization of a Cryptic Antibiotic Biosynthesis Gene Locus from a Human-Pathogenic Nocardia Isolate.</title>
        <authorList>
            <person name="Herisse M."/>
            <person name="Ishida K."/>
            <person name="Porter J.L."/>
            <person name="Howden B."/>
            <person name="Hertweck C."/>
            <person name="Stinear T.P."/>
            <person name="Pidot S.J."/>
        </authorList>
    </citation>
    <scope>NUCLEOTIDE SEQUENCE [LARGE SCALE GENOMIC DNA]</scope>
    <source>
        <strain evidence="1 2">AUSMDU00012717</strain>
    </source>
</reference>
<gene>
    <name evidence="1" type="ORF">F5544_28430</name>
</gene>
<keyword evidence="2" id="KW-1185">Reference proteome</keyword>
<dbReference type="Pfam" id="PF19450">
    <property type="entry name" value="DUF5988"/>
    <property type="match status" value="1"/>
</dbReference>
<dbReference type="EMBL" id="CP046172">
    <property type="protein sequence ID" value="QIS13537.1"/>
    <property type="molecule type" value="Genomic_DNA"/>
</dbReference>